<dbReference type="PANTHER" id="PTHR46211:SF14">
    <property type="entry name" value="GLYCEROPHOSPHODIESTER PHOSPHODIESTERASE"/>
    <property type="match status" value="1"/>
</dbReference>
<dbReference type="PROSITE" id="PS51704">
    <property type="entry name" value="GP_PDE"/>
    <property type="match status" value="1"/>
</dbReference>
<gene>
    <name evidence="2" type="ORF">SAMN05192573_102521</name>
</gene>
<dbReference type="GO" id="GO:0008081">
    <property type="term" value="F:phosphoric diester hydrolase activity"/>
    <property type="evidence" value="ECO:0007669"/>
    <property type="project" value="InterPro"/>
</dbReference>
<reference evidence="3" key="1">
    <citation type="submission" date="2016-10" db="EMBL/GenBank/DDBJ databases">
        <authorList>
            <person name="Varghese N."/>
            <person name="Submissions S."/>
        </authorList>
    </citation>
    <scope>NUCLEOTIDE SEQUENCE [LARGE SCALE GENOMIC DNA]</scope>
    <source>
        <strain evidence="3">Gh-67</strain>
    </source>
</reference>
<proteinExistence type="predicted"/>
<dbReference type="AlphaFoldDB" id="A0A1G7SD55"/>
<evidence type="ECO:0000313" key="2">
    <source>
        <dbReference type="EMBL" id="SDG20834.1"/>
    </source>
</evidence>
<dbReference type="Proteomes" id="UP000199705">
    <property type="component" value="Unassembled WGS sequence"/>
</dbReference>
<dbReference type="GO" id="GO:0006629">
    <property type="term" value="P:lipid metabolic process"/>
    <property type="evidence" value="ECO:0007669"/>
    <property type="project" value="InterPro"/>
</dbReference>
<dbReference type="Pfam" id="PF03009">
    <property type="entry name" value="GDPD"/>
    <property type="match status" value="1"/>
</dbReference>
<name>A0A1G7SD55_9SPHI</name>
<dbReference type="InterPro" id="IPR030395">
    <property type="entry name" value="GP_PDE_dom"/>
</dbReference>
<dbReference type="EMBL" id="FNCG01000002">
    <property type="protein sequence ID" value="SDG20834.1"/>
    <property type="molecule type" value="Genomic_DNA"/>
</dbReference>
<accession>A0A1G7SD55</accession>
<dbReference type="STRING" id="551996.SAMN05192573_102521"/>
<dbReference type="InterPro" id="IPR017946">
    <property type="entry name" value="PLC-like_Pdiesterase_TIM-brl"/>
</dbReference>
<dbReference type="PANTHER" id="PTHR46211">
    <property type="entry name" value="GLYCEROPHOSPHORYL DIESTER PHOSPHODIESTERASE"/>
    <property type="match status" value="1"/>
</dbReference>
<feature type="domain" description="GP-PDE" evidence="1">
    <location>
        <begin position="35"/>
        <end position="301"/>
    </location>
</feature>
<dbReference type="SUPFAM" id="SSF51695">
    <property type="entry name" value="PLC-like phosphodiesterases"/>
    <property type="match status" value="1"/>
</dbReference>
<dbReference type="Gene3D" id="3.20.20.190">
    <property type="entry name" value="Phosphatidylinositol (PI) phosphodiesterase"/>
    <property type="match status" value="1"/>
</dbReference>
<keyword evidence="3" id="KW-1185">Reference proteome</keyword>
<organism evidence="2 3">
    <name type="scientific">Mucilaginibacter gossypii</name>
    <dbReference type="NCBI Taxonomy" id="551996"/>
    <lineage>
        <taxon>Bacteria</taxon>
        <taxon>Pseudomonadati</taxon>
        <taxon>Bacteroidota</taxon>
        <taxon>Sphingobacteriia</taxon>
        <taxon>Sphingobacteriales</taxon>
        <taxon>Sphingobacteriaceae</taxon>
        <taxon>Mucilaginibacter</taxon>
    </lineage>
</organism>
<evidence type="ECO:0000313" key="3">
    <source>
        <dbReference type="Proteomes" id="UP000199705"/>
    </source>
</evidence>
<protein>
    <submittedName>
        <fullName evidence="2">Glycerophosphoryl diester phosphodiesterase</fullName>
    </submittedName>
</protein>
<sequence>MQNKINIVTGISLILLSGFTVVKNMELKNADFPSFSAEAHRGGRGLRPENTIPAMKNAIDLGVVTTLEMDTHITADGQVVLSHDEYINPLFSLTPDGKDILKEDAKNLILYKMKYEDLKQYDVGSKPYSKFPRQQKIKTYMPLLSELIDSVQHYIKVNHKKPVFYNIETKCSPEGDGIYNPAPDAFVDKLMAVLIEKKVLPYVVIQSFDRRTLQIIHKKYPDVRTSYLIENKKSFEDNMADLGFTPFIYSPDYKLVDADLVKKCHDSKIKVLPWTVNTKAEIEQLKSLGVDGVITDYPDLF</sequence>
<evidence type="ECO:0000259" key="1">
    <source>
        <dbReference type="PROSITE" id="PS51704"/>
    </source>
</evidence>